<proteinExistence type="predicted"/>
<keyword evidence="3" id="KW-1185">Reference proteome</keyword>
<keyword evidence="1" id="KW-1133">Transmembrane helix</keyword>
<dbReference type="AlphaFoldDB" id="A0A2R4BPZ4"/>
<sequence length="117" mass="12641">MSPQRLARVSSVSLLALIVLCVLWEGWLAPLRPGGSWLILKALPLLAAVFGILRGRRYTSQWMSMLALLYVTEGVLRVGDPGAAGVLAAFEIVLAATLFASTTLHARNTAPSRLKRD</sequence>
<dbReference type="InterPro" id="IPR018643">
    <property type="entry name" value="DUF2069_membrane"/>
</dbReference>
<evidence type="ECO:0000313" key="3">
    <source>
        <dbReference type="Proteomes" id="UP000241885"/>
    </source>
</evidence>
<protein>
    <submittedName>
        <fullName evidence="2">Putative membrane protein</fullName>
    </submittedName>
</protein>
<evidence type="ECO:0000256" key="1">
    <source>
        <dbReference type="SAM" id="Phobius"/>
    </source>
</evidence>
<dbReference type="RefSeq" id="WP_107221534.1">
    <property type="nucleotide sequence ID" value="NZ_CP028339.1"/>
</dbReference>
<gene>
    <name evidence="2" type="ORF">Tharo_2509</name>
</gene>
<dbReference type="EMBL" id="CP028339">
    <property type="protein sequence ID" value="AVR89405.1"/>
    <property type="molecule type" value="Genomic_DNA"/>
</dbReference>
<dbReference type="Proteomes" id="UP000241885">
    <property type="component" value="Chromosome"/>
</dbReference>
<dbReference type="Pfam" id="PF09842">
    <property type="entry name" value="DUF2069"/>
    <property type="match status" value="1"/>
</dbReference>
<feature type="transmembrane region" description="Helical" evidence="1">
    <location>
        <begin position="38"/>
        <end position="55"/>
    </location>
</feature>
<organism evidence="2 3">
    <name type="scientific">Thauera aromatica K172</name>
    <dbReference type="NCBI Taxonomy" id="44139"/>
    <lineage>
        <taxon>Bacteria</taxon>
        <taxon>Pseudomonadati</taxon>
        <taxon>Pseudomonadota</taxon>
        <taxon>Betaproteobacteria</taxon>
        <taxon>Rhodocyclales</taxon>
        <taxon>Zoogloeaceae</taxon>
        <taxon>Thauera</taxon>
    </lineage>
</organism>
<reference evidence="2 3" key="1">
    <citation type="submission" date="2018-03" db="EMBL/GenBank/DDBJ databases">
        <title>Complete genome sequence of Thauera aromatica, a model organism for studying aromatic compound degradation under denitrifying conditions.</title>
        <authorList>
            <person name="Lo H.-Y."/>
            <person name="Goris T."/>
            <person name="Boll M."/>
            <person name="Mueller J.A."/>
        </authorList>
    </citation>
    <scope>NUCLEOTIDE SEQUENCE [LARGE SCALE GENOMIC DNA]</scope>
    <source>
        <strain evidence="2 3">K172</strain>
    </source>
</reference>
<dbReference type="KEGG" id="tak:Tharo_2509"/>
<dbReference type="OrthoDB" id="9181360at2"/>
<name>A0A2R4BPZ4_THAAR</name>
<accession>A0A2R4BPZ4</accession>
<evidence type="ECO:0000313" key="2">
    <source>
        <dbReference type="EMBL" id="AVR89405.1"/>
    </source>
</evidence>
<keyword evidence="1" id="KW-0812">Transmembrane</keyword>
<keyword evidence="1" id="KW-0472">Membrane</keyword>